<keyword evidence="1" id="KW-0472">Membrane</keyword>
<accession>A0A383CIA1</accession>
<dbReference type="AlphaFoldDB" id="A0A383CIA1"/>
<keyword evidence="1" id="KW-0812">Transmembrane</keyword>
<feature type="transmembrane region" description="Helical" evidence="1">
    <location>
        <begin position="7"/>
        <end position="25"/>
    </location>
</feature>
<keyword evidence="1" id="KW-1133">Transmembrane helix</keyword>
<evidence type="ECO:0000313" key="2">
    <source>
        <dbReference type="EMBL" id="SVE32106.1"/>
    </source>
</evidence>
<sequence length="26" mass="2994">IRIGGEFSVIFVKLLTLIILEYITLE</sequence>
<evidence type="ECO:0000256" key="1">
    <source>
        <dbReference type="SAM" id="Phobius"/>
    </source>
</evidence>
<reference evidence="2" key="1">
    <citation type="submission" date="2018-05" db="EMBL/GenBank/DDBJ databases">
        <authorList>
            <person name="Lanie J.A."/>
            <person name="Ng W.-L."/>
            <person name="Kazmierczak K.M."/>
            <person name="Andrzejewski T.M."/>
            <person name="Davidsen T.M."/>
            <person name="Wayne K.J."/>
            <person name="Tettelin H."/>
            <person name="Glass J.I."/>
            <person name="Rusch D."/>
            <person name="Podicherti R."/>
            <person name="Tsui H.-C.T."/>
            <person name="Winkler M.E."/>
        </authorList>
    </citation>
    <scope>NUCLEOTIDE SEQUENCE</scope>
</reference>
<feature type="non-terminal residue" evidence="2">
    <location>
        <position position="1"/>
    </location>
</feature>
<name>A0A383CIA1_9ZZZZ</name>
<protein>
    <submittedName>
        <fullName evidence="2">Uncharacterized protein</fullName>
    </submittedName>
</protein>
<organism evidence="2">
    <name type="scientific">marine metagenome</name>
    <dbReference type="NCBI Taxonomy" id="408172"/>
    <lineage>
        <taxon>unclassified sequences</taxon>
        <taxon>metagenomes</taxon>
        <taxon>ecological metagenomes</taxon>
    </lineage>
</organism>
<proteinExistence type="predicted"/>
<gene>
    <name evidence="2" type="ORF">METZ01_LOCUS484960</name>
</gene>
<dbReference type="EMBL" id="UINC01209192">
    <property type="protein sequence ID" value="SVE32106.1"/>
    <property type="molecule type" value="Genomic_DNA"/>
</dbReference>